<comment type="similarity">
    <text evidence="1 4">Belongs to the glycosyl hydrolase 28 family.</text>
</comment>
<dbReference type="PANTHER" id="PTHR31339:SF78">
    <property type="entry name" value="POLYGALACTURONASE"/>
    <property type="match status" value="1"/>
</dbReference>
<dbReference type="Gene3D" id="2.160.20.10">
    <property type="entry name" value="Single-stranded right-handed beta-helix, Pectin lyase-like"/>
    <property type="match status" value="1"/>
</dbReference>
<keyword evidence="2 4" id="KW-0378">Hydrolase</keyword>
<name>D7LS26_ARALL</name>
<evidence type="ECO:0008006" key="8">
    <source>
        <dbReference type="Google" id="ProtNLM"/>
    </source>
</evidence>
<evidence type="ECO:0000256" key="2">
    <source>
        <dbReference type="ARBA" id="ARBA00022801"/>
    </source>
</evidence>
<keyword evidence="7" id="KW-1185">Reference proteome</keyword>
<feature type="signal peptide" evidence="5">
    <location>
        <begin position="1"/>
        <end position="22"/>
    </location>
</feature>
<evidence type="ECO:0000256" key="1">
    <source>
        <dbReference type="ARBA" id="ARBA00008834"/>
    </source>
</evidence>
<evidence type="ECO:0000256" key="3">
    <source>
        <dbReference type="ARBA" id="ARBA00023295"/>
    </source>
</evidence>
<dbReference type="InterPro" id="IPR000743">
    <property type="entry name" value="Glyco_hydro_28"/>
</dbReference>
<dbReference type="Gramene" id="scaffold_501854.1">
    <property type="protein sequence ID" value="scaffold_501854.1"/>
    <property type="gene ID" value="scaffold_501854.1"/>
</dbReference>
<dbReference type="STRING" id="81972.D7LS26"/>
<gene>
    <name evidence="6" type="ORF">ARALYDRAFT_906150</name>
</gene>
<reference evidence="7" key="1">
    <citation type="journal article" date="2011" name="Nat. Genet.">
        <title>The Arabidopsis lyrata genome sequence and the basis of rapid genome size change.</title>
        <authorList>
            <person name="Hu T.T."/>
            <person name="Pattyn P."/>
            <person name="Bakker E.G."/>
            <person name="Cao J."/>
            <person name="Cheng J.-F."/>
            <person name="Clark R.M."/>
            <person name="Fahlgren N."/>
            <person name="Fawcett J.A."/>
            <person name="Grimwood J."/>
            <person name="Gundlach H."/>
            <person name="Haberer G."/>
            <person name="Hollister J.D."/>
            <person name="Ossowski S."/>
            <person name="Ottilar R.P."/>
            <person name="Salamov A.A."/>
            <person name="Schneeberger K."/>
            <person name="Spannagl M."/>
            <person name="Wang X."/>
            <person name="Yang L."/>
            <person name="Nasrallah M.E."/>
            <person name="Bergelson J."/>
            <person name="Carrington J.C."/>
            <person name="Gaut B.S."/>
            <person name="Schmutz J."/>
            <person name="Mayer K.F.X."/>
            <person name="Van de Peer Y."/>
            <person name="Grigoriev I.V."/>
            <person name="Nordborg M."/>
            <person name="Weigel D."/>
            <person name="Guo Y.-L."/>
        </authorList>
    </citation>
    <scope>NUCLEOTIDE SEQUENCE [LARGE SCALE GENOMIC DNA]</scope>
    <source>
        <strain evidence="7">cv. MN47</strain>
    </source>
</reference>
<evidence type="ECO:0000256" key="4">
    <source>
        <dbReference type="RuleBase" id="RU361169"/>
    </source>
</evidence>
<dbReference type="Proteomes" id="UP000008694">
    <property type="component" value="Unassembled WGS sequence"/>
</dbReference>
<dbReference type="HOGENOM" id="CLU_016031_8_0_1"/>
<accession>D7LS26</accession>
<dbReference type="GO" id="GO:0004650">
    <property type="term" value="F:polygalacturonase activity"/>
    <property type="evidence" value="ECO:0007669"/>
    <property type="project" value="InterPro"/>
</dbReference>
<evidence type="ECO:0000256" key="5">
    <source>
        <dbReference type="SAM" id="SignalP"/>
    </source>
</evidence>
<dbReference type="PANTHER" id="PTHR31339">
    <property type="entry name" value="PECTIN LYASE-RELATED"/>
    <property type="match status" value="1"/>
</dbReference>
<dbReference type="InterPro" id="IPR011050">
    <property type="entry name" value="Pectin_lyase_fold/virulence"/>
</dbReference>
<dbReference type="GO" id="GO:0005975">
    <property type="term" value="P:carbohydrate metabolic process"/>
    <property type="evidence" value="ECO:0007669"/>
    <property type="project" value="InterPro"/>
</dbReference>
<dbReference type="InterPro" id="IPR012334">
    <property type="entry name" value="Pectin_lyas_fold"/>
</dbReference>
<protein>
    <recommendedName>
        <fullName evidence="8">Glycoside hydrolase family 28 protein</fullName>
    </recommendedName>
</protein>
<proteinExistence type="inferred from homology"/>
<dbReference type="AlphaFoldDB" id="D7LS26"/>
<dbReference type="Pfam" id="PF00295">
    <property type="entry name" value="Glyco_hydro_28"/>
    <property type="match status" value="2"/>
</dbReference>
<keyword evidence="5" id="KW-0732">Signal</keyword>
<keyword evidence="3 4" id="KW-0326">Glycosidase</keyword>
<sequence length="443" mass="48594">MIRTSFCILVVLVIFDFPVIESQSLKSDGTHSARFPTPSRDFVEHAALNCRRQSAILTDFGAIGDGKTSNTKAFREAIRNLTSRAGDGGSQLIVPKGKWLTGSFNLTSHFTLHIKEGATILASQDESEYPMLQVLPSYRDTRFASLIYGSNLTDVVIAGDKGTINGQGKSWWAKYRNGGFKSIQRPMLIEIQSSENVQISNINLIDSPMWSIHPVYCRNVIIKGVKISNPIDSANTDGINPVGRPIEMLLIRRFSCIAPNGAGIAMGSEMSGGIKGVRMEDVTLHNTQSAIKIETAMGRGGYVQNVWARRFTIKTSKYVFLMTGSHKPIPRDGNIPKAKPVVTNINFRDITGENVSTSAKLEGMKSNPFTGVCMSNVSISLSPNASKQQFHCMDIVGESRSVKPQPCSLLPDKHPGVRFECTFPTEKIPIENVVLKRCAGHVF</sequence>
<dbReference type="SUPFAM" id="SSF51126">
    <property type="entry name" value="Pectin lyase-like"/>
    <property type="match status" value="1"/>
</dbReference>
<dbReference type="EMBL" id="GL348717">
    <property type="protein sequence ID" value="EFH52193.1"/>
    <property type="molecule type" value="Genomic_DNA"/>
</dbReference>
<dbReference type="InterPro" id="IPR051801">
    <property type="entry name" value="GH28_Enzymes"/>
</dbReference>
<feature type="chain" id="PRO_5003103069" description="Glycoside hydrolase family 28 protein" evidence="5">
    <location>
        <begin position="23"/>
        <end position="443"/>
    </location>
</feature>
<evidence type="ECO:0000313" key="6">
    <source>
        <dbReference type="EMBL" id="EFH52193.1"/>
    </source>
</evidence>
<evidence type="ECO:0000313" key="7">
    <source>
        <dbReference type="Proteomes" id="UP000008694"/>
    </source>
</evidence>
<organism evidence="7">
    <name type="scientific">Arabidopsis lyrata subsp. lyrata</name>
    <name type="common">Lyre-leaved rock-cress</name>
    <dbReference type="NCBI Taxonomy" id="81972"/>
    <lineage>
        <taxon>Eukaryota</taxon>
        <taxon>Viridiplantae</taxon>
        <taxon>Streptophyta</taxon>
        <taxon>Embryophyta</taxon>
        <taxon>Tracheophyta</taxon>
        <taxon>Spermatophyta</taxon>
        <taxon>Magnoliopsida</taxon>
        <taxon>eudicotyledons</taxon>
        <taxon>Gunneridae</taxon>
        <taxon>Pentapetalae</taxon>
        <taxon>rosids</taxon>
        <taxon>malvids</taxon>
        <taxon>Brassicales</taxon>
        <taxon>Brassicaceae</taxon>
        <taxon>Camelineae</taxon>
        <taxon>Arabidopsis</taxon>
    </lineage>
</organism>